<feature type="region of interest" description="Disordered" evidence="1">
    <location>
        <begin position="446"/>
        <end position="465"/>
    </location>
</feature>
<feature type="domain" description="F-box" evidence="2">
    <location>
        <begin position="29"/>
        <end position="65"/>
    </location>
</feature>
<dbReference type="PANTHER" id="PTHR47850">
    <property type="entry name" value="F-BOX/KELCH-REPEAT PROTEIN OR23"/>
    <property type="match status" value="1"/>
</dbReference>
<name>A0A498JYR9_MALDO</name>
<dbReference type="InterPro" id="IPR006652">
    <property type="entry name" value="Kelch_1"/>
</dbReference>
<dbReference type="Proteomes" id="UP000290289">
    <property type="component" value="Chromosome 5"/>
</dbReference>
<comment type="caution">
    <text evidence="3">The sequence shown here is derived from an EMBL/GenBank/DDBJ whole genome shotgun (WGS) entry which is preliminary data.</text>
</comment>
<gene>
    <name evidence="3" type="ORF">DVH24_010636</name>
</gene>
<dbReference type="Gene3D" id="2.120.10.80">
    <property type="entry name" value="Kelch-type beta propeller"/>
    <property type="match status" value="1"/>
</dbReference>
<evidence type="ECO:0000313" key="3">
    <source>
        <dbReference type="EMBL" id="RXH98311.1"/>
    </source>
</evidence>
<dbReference type="SUPFAM" id="SSF117281">
    <property type="entry name" value="Kelch motif"/>
    <property type="match status" value="1"/>
</dbReference>
<evidence type="ECO:0000259" key="2">
    <source>
        <dbReference type="Pfam" id="PF00646"/>
    </source>
</evidence>
<keyword evidence="4" id="KW-1185">Reference proteome</keyword>
<organism evidence="3 4">
    <name type="scientific">Malus domestica</name>
    <name type="common">Apple</name>
    <name type="synonym">Pyrus malus</name>
    <dbReference type="NCBI Taxonomy" id="3750"/>
    <lineage>
        <taxon>Eukaryota</taxon>
        <taxon>Viridiplantae</taxon>
        <taxon>Streptophyta</taxon>
        <taxon>Embryophyta</taxon>
        <taxon>Tracheophyta</taxon>
        <taxon>Spermatophyta</taxon>
        <taxon>Magnoliopsida</taxon>
        <taxon>eudicotyledons</taxon>
        <taxon>Gunneridae</taxon>
        <taxon>Pentapetalae</taxon>
        <taxon>rosids</taxon>
        <taxon>fabids</taxon>
        <taxon>Rosales</taxon>
        <taxon>Rosaceae</taxon>
        <taxon>Amygdaloideae</taxon>
        <taxon>Maleae</taxon>
        <taxon>Malus</taxon>
    </lineage>
</organism>
<evidence type="ECO:0000256" key="1">
    <source>
        <dbReference type="SAM" id="MobiDB-lite"/>
    </source>
</evidence>
<dbReference type="EMBL" id="RDQH01000331">
    <property type="protein sequence ID" value="RXH98311.1"/>
    <property type="molecule type" value="Genomic_DNA"/>
</dbReference>
<dbReference type="InterPro" id="IPR001810">
    <property type="entry name" value="F-box_dom"/>
</dbReference>
<dbReference type="SUPFAM" id="SSF81383">
    <property type="entry name" value="F-box domain"/>
    <property type="match status" value="1"/>
</dbReference>
<dbReference type="InterPro" id="IPR036047">
    <property type="entry name" value="F-box-like_dom_sf"/>
</dbReference>
<proteinExistence type="predicted"/>
<sequence>MTRFPPPSPPPSSSSSLLIPTDESLTLIPGLPNDVSALILSFIPFSHQARLRPTCKSWRLFLSSKTLIALRQTHHRSNLSHLLCVFPQDPSVAAPFLFDPRTLAWCPLPPMPCNPHVYGLCNFTSLSIGPHLYVIGGSLFDTRSFPIDRPSPSSAVFRFDFSTSSWSFLAPMLTPRGSFACAAVPNSGEILVAGGGSRHTLFSAAGSRMSSVERYDIGRNEWVAMDGLPGFRAGCAGFFVGDGEEREFWVMGGYGESRTISGVFPVDEHYRDAVVMELKNGNGGCRWREVGEMWEAGERMRLGKTVVVEDGDDRSRPAVFMLDRNVIFRPHWVLNLSLLVNGILTVRYDMASNRWRKESRLPRQVPCDSEFGFVVLDGELHVITLLKAVEPAEIRRSRLLTTVVFLMSMNLHEASAGRVMHDEKENLMRMMTTMGKDTVLMESKTRVVNHPPPNGPSGTKPARST</sequence>
<accession>A0A498JYR9</accession>
<dbReference type="SMART" id="SM00612">
    <property type="entry name" value="Kelch"/>
    <property type="match status" value="2"/>
</dbReference>
<dbReference type="Pfam" id="PF00646">
    <property type="entry name" value="F-box"/>
    <property type="match status" value="1"/>
</dbReference>
<protein>
    <recommendedName>
        <fullName evidence="2">F-box domain-containing protein</fullName>
    </recommendedName>
</protein>
<dbReference type="InterPro" id="IPR015915">
    <property type="entry name" value="Kelch-typ_b-propeller"/>
</dbReference>
<dbReference type="AlphaFoldDB" id="A0A498JYR9"/>
<dbReference type="Pfam" id="PF01344">
    <property type="entry name" value="Kelch_1"/>
    <property type="match status" value="1"/>
</dbReference>
<dbReference type="PANTHER" id="PTHR47850:SF1">
    <property type="entry name" value="F-BOX_KELCH-REPEAT PROTEIN OR23"/>
    <property type="match status" value="1"/>
</dbReference>
<reference evidence="3 4" key="1">
    <citation type="submission" date="2018-10" db="EMBL/GenBank/DDBJ databases">
        <title>A high-quality apple genome assembly.</title>
        <authorList>
            <person name="Hu J."/>
        </authorList>
    </citation>
    <scope>NUCLEOTIDE SEQUENCE [LARGE SCALE GENOMIC DNA]</scope>
    <source>
        <strain evidence="4">cv. HFTH1</strain>
        <tissue evidence="3">Young leaf</tissue>
    </source>
</reference>
<evidence type="ECO:0000313" key="4">
    <source>
        <dbReference type="Proteomes" id="UP000290289"/>
    </source>
</evidence>